<feature type="chain" id="PRO_5034423806" description="Yeast cell wall synthesis Kre9/Knh1-like N-terminal domain-containing protein" evidence="3">
    <location>
        <begin position="17"/>
        <end position="229"/>
    </location>
</feature>
<dbReference type="InterPro" id="IPR018466">
    <property type="entry name" value="Kre9/Knh1-like_N"/>
</dbReference>
<evidence type="ECO:0000256" key="3">
    <source>
        <dbReference type="SAM" id="SignalP"/>
    </source>
</evidence>
<organism evidence="5 6">
    <name type="scientific">Ustilaginoidea virens</name>
    <name type="common">Rice false smut fungus</name>
    <name type="synonym">Villosiclava virens</name>
    <dbReference type="NCBI Taxonomy" id="1159556"/>
    <lineage>
        <taxon>Eukaryota</taxon>
        <taxon>Fungi</taxon>
        <taxon>Dikarya</taxon>
        <taxon>Ascomycota</taxon>
        <taxon>Pezizomycotina</taxon>
        <taxon>Sordariomycetes</taxon>
        <taxon>Hypocreomycetidae</taxon>
        <taxon>Hypocreales</taxon>
        <taxon>Clavicipitaceae</taxon>
        <taxon>Ustilaginoidea</taxon>
    </lineage>
</organism>
<dbReference type="RefSeq" id="XP_042995580.1">
    <property type="nucleotide sequence ID" value="XM_043139646.1"/>
</dbReference>
<dbReference type="AlphaFoldDB" id="A0A8E5HM87"/>
<evidence type="ECO:0000259" key="4">
    <source>
        <dbReference type="Pfam" id="PF10342"/>
    </source>
</evidence>
<proteinExistence type="predicted"/>
<dbReference type="EMBL" id="CP072754">
    <property type="protein sequence ID" value="QUC17907.1"/>
    <property type="molecule type" value="Genomic_DNA"/>
</dbReference>
<evidence type="ECO:0000313" key="5">
    <source>
        <dbReference type="EMBL" id="QUC17907.1"/>
    </source>
</evidence>
<accession>A0A8E5HM87</accession>
<gene>
    <name evidence="5" type="ORF">UV8b_02148</name>
</gene>
<protein>
    <recommendedName>
        <fullName evidence="4">Yeast cell wall synthesis Kre9/Knh1-like N-terminal domain-containing protein</fullName>
    </recommendedName>
</protein>
<dbReference type="PANTHER" id="PTHR40633">
    <property type="entry name" value="MATRIX PROTEIN, PUTATIVE (AFU_ORTHOLOGUE AFUA_8G05410)-RELATED"/>
    <property type="match status" value="1"/>
</dbReference>
<evidence type="ECO:0000256" key="2">
    <source>
        <dbReference type="SAM" id="MobiDB-lite"/>
    </source>
</evidence>
<feature type="region of interest" description="Disordered" evidence="2">
    <location>
        <begin position="132"/>
        <end position="153"/>
    </location>
</feature>
<name>A0A8E5HM87_USTVR</name>
<dbReference type="InterPro" id="IPR052982">
    <property type="entry name" value="SRP1/TIP1-like"/>
</dbReference>
<keyword evidence="1 3" id="KW-0732">Signal</keyword>
<dbReference type="KEGG" id="uvi:66062926"/>
<feature type="domain" description="Yeast cell wall synthesis Kre9/Knh1-like N-terminal" evidence="4">
    <location>
        <begin position="25"/>
        <end position="104"/>
    </location>
</feature>
<evidence type="ECO:0000313" key="6">
    <source>
        <dbReference type="Proteomes" id="UP000027002"/>
    </source>
</evidence>
<keyword evidence="6" id="KW-1185">Reference proteome</keyword>
<reference evidence="5" key="1">
    <citation type="submission" date="2020-03" db="EMBL/GenBank/DDBJ databases">
        <title>A mixture of massive structural variations and highly conserved coding sequences in Ustilaginoidea virens genome.</title>
        <authorList>
            <person name="Zhang K."/>
            <person name="Zhao Z."/>
            <person name="Zhang Z."/>
            <person name="Li Y."/>
            <person name="Hsiang T."/>
            <person name="Sun W."/>
        </authorList>
    </citation>
    <scope>NUCLEOTIDE SEQUENCE</scope>
    <source>
        <strain evidence="5">UV-8b</strain>
    </source>
</reference>
<sequence length="229" mass="22478">MKSAVALSALAAVAVAVQPKFLNSNFQVVAGQPFTLKFDSCQSGCTIVLQNGPQTNTKDVKVLTSDATGGAFTFTPSGWASDTYNFKITNNANPSEYNFSLQFSYQGDGSASASSASASASGSASGSVSSSASAASTAGTSSQTGSSAAATTASGSTSMTSVTSMTSMASSVSFTSFAMTNSTATTTNSQSSTSTTSAPAVTTTVPNAGVRASPLALVAGAIAALAYLG</sequence>
<dbReference type="Proteomes" id="UP000027002">
    <property type="component" value="Chromosome 2"/>
</dbReference>
<dbReference type="GeneID" id="66062926"/>
<evidence type="ECO:0000256" key="1">
    <source>
        <dbReference type="ARBA" id="ARBA00022729"/>
    </source>
</evidence>
<dbReference type="Pfam" id="PF10342">
    <property type="entry name" value="Kre9_KNH"/>
    <property type="match status" value="1"/>
</dbReference>
<dbReference type="OrthoDB" id="5589325at2759"/>
<feature type="signal peptide" evidence="3">
    <location>
        <begin position="1"/>
        <end position="16"/>
    </location>
</feature>
<dbReference type="PANTHER" id="PTHR40633:SF1">
    <property type="entry name" value="GPI ANCHORED SERINE-THREONINE RICH PROTEIN (AFU_ORTHOLOGUE AFUA_1G03630)"/>
    <property type="match status" value="1"/>
</dbReference>